<organism evidence="2 3">
    <name type="scientific">Pendulispora albinea</name>
    <dbReference type="NCBI Taxonomy" id="2741071"/>
    <lineage>
        <taxon>Bacteria</taxon>
        <taxon>Pseudomonadati</taxon>
        <taxon>Myxococcota</taxon>
        <taxon>Myxococcia</taxon>
        <taxon>Myxococcales</taxon>
        <taxon>Sorangiineae</taxon>
        <taxon>Pendulisporaceae</taxon>
        <taxon>Pendulispora</taxon>
    </lineage>
</organism>
<dbReference type="InterPro" id="IPR035992">
    <property type="entry name" value="Ricin_B-like_lectins"/>
</dbReference>
<proteinExistence type="predicted"/>
<dbReference type="SUPFAM" id="SSF50370">
    <property type="entry name" value="Ricin B-like lectins"/>
    <property type="match status" value="1"/>
</dbReference>
<evidence type="ECO:0000313" key="3">
    <source>
        <dbReference type="Proteomes" id="UP001370348"/>
    </source>
</evidence>
<dbReference type="SMART" id="SM00458">
    <property type="entry name" value="RICIN"/>
    <property type="match status" value="1"/>
</dbReference>
<dbReference type="RefSeq" id="WP_394828971.1">
    <property type="nucleotide sequence ID" value="NZ_CP089984.1"/>
</dbReference>
<keyword evidence="3" id="KW-1185">Reference proteome</keyword>
<sequence length="158" mass="16948">MRPYILQSGQNPNLCVGVSSLQPGAPVILTPFQPPGSPFTQWYLDGSTGRIVLAANPSLCLDASQPGNQLFLNSWTMSPTQFWNWLGAPSYIINYGYPQAVIDNSGASIIPGNPILLWGMHGGVNQRWSLLQVPAMAEIVASTMLTGALTGPRHLSLS</sequence>
<dbReference type="InterPro" id="IPR000772">
    <property type="entry name" value="Ricin_B_lectin"/>
</dbReference>
<dbReference type="Pfam" id="PF00652">
    <property type="entry name" value="Ricin_B_lectin"/>
    <property type="match status" value="1"/>
</dbReference>
<dbReference type="Proteomes" id="UP001370348">
    <property type="component" value="Chromosome"/>
</dbReference>
<feature type="domain" description="Ricin B lectin" evidence="1">
    <location>
        <begin position="2"/>
        <end position="131"/>
    </location>
</feature>
<dbReference type="PROSITE" id="PS50231">
    <property type="entry name" value="RICIN_B_LECTIN"/>
    <property type="match status" value="1"/>
</dbReference>
<reference evidence="2 3" key="1">
    <citation type="submission" date="2021-12" db="EMBL/GenBank/DDBJ databases">
        <title>Discovery of the Pendulisporaceae a myxobacterial family with distinct sporulation behavior and unique specialized metabolism.</title>
        <authorList>
            <person name="Garcia R."/>
            <person name="Popoff A."/>
            <person name="Bader C.D."/>
            <person name="Loehr J."/>
            <person name="Walesch S."/>
            <person name="Walt C."/>
            <person name="Boldt J."/>
            <person name="Bunk B."/>
            <person name="Haeckl F.J.F.P.J."/>
            <person name="Gunesch A.P."/>
            <person name="Birkelbach J."/>
            <person name="Nuebel U."/>
            <person name="Pietschmann T."/>
            <person name="Bach T."/>
            <person name="Mueller R."/>
        </authorList>
    </citation>
    <scope>NUCLEOTIDE SEQUENCE [LARGE SCALE GENOMIC DNA]</scope>
    <source>
        <strain evidence="2 3">MSr11954</strain>
    </source>
</reference>
<dbReference type="Gene3D" id="2.80.10.50">
    <property type="match status" value="1"/>
</dbReference>
<accession>A0ABZ2MA10</accession>
<name>A0ABZ2MA10_9BACT</name>
<gene>
    <name evidence="2" type="ORF">LZC94_19235</name>
</gene>
<evidence type="ECO:0000259" key="1">
    <source>
        <dbReference type="SMART" id="SM00458"/>
    </source>
</evidence>
<evidence type="ECO:0000313" key="2">
    <source>
        <dbReference type="EMBL" id="WXB19351.1"/>
    </source>
</evidence>
<dbReference type="EMBL" id="CP089984">
    <property type="protein sequence ID" value="WXB19351.1"/>
    <property type="molecule type" value="Genomic_DNA"/>
</dbReference>
<protein>
    <submittedName>
        <fullName evidence="2">RICIN domain-containing protein</fullName>
    </submittedName>
</protein>